<name>A0A4U5LQY9_STECR</name>
<proteinExistence type="predicted"/>
<dbReference type="Proteomes" id="UP000298663">
    <property type="component" value="Unassembled WGS sequence"/>
</dbReference>
<gene>
    <name evidence="1" type="ORF">L596_029848</name>
</gene>
<evidence type="ECO:0000313" key="1">
    <source>
        <dbReference type="EMBL" id="TKR58397.1"/>
    </source>
</evidence>
<protein>
    <submittedName>
        <fullName evidence="1">Uncharacterized protein</fullName>
    </submittedName>
</protein>
<keyword evidence="2" id="KW-1185">Reference proteome</keyword>
<reference evidence="1 2" key="2">
    <citation type="journal article" date="2019" name="G3 (Bethesda)">
        <title>Hybrid Assembly of the Genome of the Entomopathogenic Nematode Steinernema carpocapsae Identifies the X-Chromosome.</title>
        <authorList>
            <person name="Serra L."/>
            <person name="Macchietto M."/>
            <person name="Macias-Munoz A."/>
            <person name="McGill C.J."/>
            <person name="Rodriguez I.M."/>
            <person name="Rodriguez B."/>
            <person name="Murad R."/>
            <person name="Mortazavi A."/>
        </authorList>
    </citation>
    <scope>NUCLEOTIDE SEQUENCE [LARGE SCALE GENOMIC DNA]</scope>
    <source>
        <strain evidence="1 2">ALL</strain>
    </source>
</reference>
<dbReference type="EMBL" id="AZBU02000013">
    <property type="protein sequence ID" value="TKR58397.1"/>
    <property type="molecule type" value="Genomic_DNA"/>
</dbReference>
<reference evidence="1 2" key="1">
    <citation type="journal article" date="2015" name="Genome Biol.">
        <title>Comparative genomics of Steinernema reveals deeply conserved gene regulatory networks.</title>
        <authorList>
            <person name="Dillman A.R."/>
            <person name="Macchietto M."/>
            <person name="Porter C.F."/>
            <person name="Rogers A."/>
            <person name="Williams B."/>
            <person name="Antoshechkin I."/>
            <person name="Lee M.M."/>
            <person name="Goodwin Z."/>
            <person name="Lu X."/>
            <person name="Lewis E.E."/>
            <person name="Goodrich-Blair H."/>
            <person name="Stock S.P."/>
            <person name="Adams B.J."/>
            <person name="Sternberg P.W."/>
            <person name="Mortazavi A."/>
        </authorList>
    </citation>
    <scope>NUCLEOTIDE SEQUENCE [LARGE SCALE GENOMIC DNA]</scope>
    <source>
        <strain evidence="1 2">ALL</strain>
    </source>
</reference>
<accession>A0A4U5LQY9</accession>
<comment type="caution">
    <text evidence="1">The sequence shown here is derived from an EMBL/GenBank/DDBJ whole genome shotgun (WGS) entry which is preliminary data.</text>
</comment>
<sequence length="103" mass="12256">MTGWRGLSKATVILYGARRRRERVATGRPSSRLESRLETVKKFPPSRHACLKNKNSKRNWRRRRLCGDGDERERRDSCDSDAIDDGLWVFWNLEIFEVFLRLF</sequence>
<dbReference type="AlphaFoldDB" id="A0A4U5LQY9"/>
<evidence type="ECO:0000313" key="2">
    <source>
        <dbReference type="Proteomes" id="UP000298663"/>
    </source>
</evidence>
<organism evidence="1 2">
    <name type="scientific">Steinernema carpocapsae</name>
    <name type="common">Entomopathogenic nematode</name>
    <dbReference type="NCBI Taxonomy" id="34508"/>
    <lineage>
        <taxon>Eukaryota</taxon>
        <taxon>Metazoa</taxon>
        <taxon>Ecdysozoa</taxon>
        <taxon>Nematoda</taxon>
        <taxon>Chromadorea</taxon>
        <taxon>Rhabditida</taxon>
        <taxon>Tylenchina</taxon>
        <taxon>Panagrolaimomorpha</taxon>
        <taxon>Strongyloidoidea</taxon>
        <taxon>Steinernematidae</taxon>
        <taxon>Steinernema</taxon>
    </lineage>
</organism>